<dbReference type="AlphaFoldDB" id="D6PLE9"/>
<dbReference type="Pfam" id="PF14238">
    <property type="entry name" value="DUF4340"/>
    <property type="match status" value="1"/>
</dbReference>
<dbReference type="InterPro" id="IPR025641">
    <property type="entry name" value="DUF4340"/>
</dbReference>
<evidence type="ECO:0000259" key="1">
    <source>
        <dbReference type="Pfam" id="PF14238"/>
    </source>
</evidence>
<proteinExistence type="predicted"/>
<accession>D6PLE9</accession>
<feature type="domain" description="DUF4340" evidence="1">
    <location>
        <begin position="2"/>
        <end position="111"/>
    </location>
</feature>
<name>D6PLE9_9ZZZZ</name>
<sequence length="318" mass="35816">MIGRDTKFDKNYYAKRAGKPDVFLIAYGLEFQYQRELDGFRDKRFLELPLKTVRKIAVKSSKSNWAFEKRGPQFWLTAPAEALADMDQVRGLLGVVESLEIKTFLPAAQEPKGEFKERVEITILGAEDEETKLTLTAYDEAGSSFVYAQASGPAARKAQAMLQVDGAISRFQVSSEAMQDRRIARFDRELVTGVRVFSGPVSLFFKKTFDGFWRLEGEERQIKPGAIQGLLYNLRRLQADELGVQDPAEKLLKKAGLETTPNGVELMGPDAESMLTIFVGKKIGENQMVLSSGRLDRVKQSDLSMLYFEAEKYLQSPK</sequence>
<protein>
    <recommendedName>
        <fullName evidence="1">DUF4340 domain-containing protein</fullName>
    </recommendedName>
</protein>
<reference evidence="2" key="1">
    <citation type="journal article" date="2010" name="ISME J.">
        <title>Metagenome of the Mediterranean deep chlorophyll maximum studied by direct and fosmid library 454 pyrosequencing.</title>
        <authorList>
            <person name="Ghai R."/>
            <person name="Martin-Cuadrado A.B."/>
            <person name="Molto A.G."/>
            <person name="Heredia I.G."/>
            <person name="Cabrera R."/>
            <person name="Martin J."/>
            <person name="Verdu M."/>
            <person name="Deschamps P."/>
            <person name="Moreira D."/>
            <person name="Lopez-Garcia P."/>
            <person name="Mira A."/>
            <person name="Rodriguez-Valera F."/>
        </authorList>
    </citation>
    <scope>NUCLEOTIDE SEQUENCE</scope>
</reference>
<evidence type="ECO:0000313" key="2">
    <source>
        <dbReference type="EMBL" id="ADD96550.1"/>
    </source>
</evidence>
<dbReference type="EMBL" id="GU943147">
    <property type="protein sequence ID" value="ADD96550.1"/>
    <property type="molecule type" value="Genomic_DNA"/>
</dbReference>
<organism evidence="2">
    <name type="scientific">uncultured organism MedDCM-OCT-S11-C346</name>
    <dbReference type="NCBI Taxonomy" id="743660"/>
    <lineage>
        <taxon>unclassified sequences</taxon>
        <taxon>environmental samples</taxon>
    </lineage>
</organism>